<evidence type="ECO:0000313" key="4">
    <source>
        <dbReference type="EMBL" id="KRN83023.1"/>
    </source>
</evidence>
<dbReference type="EMBL" id="FOGK01000001">
    <property type="protein sequence ID" value="SER07576.1"/>
    <property type="molecule type" value="Genomic_DNA"/>
</dbReference>
<sequence length="348" mass="37773">MNRKKVMNLIFAIMAMVMLTACKNQNQKQSSSKTVTTTRRSKSNSSKKKSSNRSKKVVQSSSSVKKNSSETTTMNFEQIKQGDYSGLQGTWTELAHKTGKTFVKGGTDTLSVFNESMVNGSTKVQKQTLTDTDGEHALVFKTKDNILTAGLSDENVAVNWTVKFYPKGTTSQYQTNDNVGKNSQNLIVIWTSNNSYTEVFAQTSTKVPVVKAKTVKTGLNLSQISKNNFSSLVGTWKNNHDGKTIVVTNKIMNAPADSNVAWSKGAVLSGAEHNGYPDVITAGKITNGYIQGGIGTFHAKVLGSSFDPLTIIPKNVKLSNSDDSDYTRDRLILGGGQGGTGTQAYYKQ</sequence>
<dbReference type="RefSeq" id="WP_057805465.1">
    <property type="nucleotide sequence ID" value="NZ_BJYP01000003.1"/>
</dbReference>
<organism evidence="4 6">
    <name type="scientific">Pediococcus ethanolidurans</name>
    <dbReference type="NCBI Taxonomy" id="319653"/>
    <lineage>
        <taxon>Bacteria</taxon>
        <taxon>Bacillati</taxon>
        <taxon>Bacillota</taxon>
        <taxon>Bacilli</taxon>
        <taxon>Lactobacillales</taxon>
        <taxon>Lactobacillaceae</taxon>
        <taxon>Pediococcus</taxon>
    </lineage>
</organism>
<evidence type="ECO:0000313" key="7">
    <source>
        <dbReference type="Proteomes" id="UP000182818"/>
    </source>
</evidence>
<dbReference type="AlphaFoldDB" id="A0A0R2K0F5"/>
<feature type="chain" id="PRO_5038479702" evidence="2">
    <location>
        <begin position="24"/>
        <end position="348"/>
    </location>
</feature>
<dbReference type="OrthoDB" id="2327946at2"/>
<gene>
    <name evidence="4" type="ORF">IV87_GL001733</name>
    <name evidence="5" type="ORF">SAMN04487973_101228</name>
</gene>
<dbReference type="PATRIC" id="fig|319653.3.peg.1762"/>
<keyword evidence="2" id="KW-0732">Signal</keyword>
<feature type="compositionally biased region" description="Basic residues" evidence="1">
    <location>
        <begin position="39"/>
        <end position="56"/>
    </location>
</feature>
<feature type="domain" description="DUF6287" evidence="3">
    <location>
        <begin position="72"/>
        <end position="92"/>
    </location>
</feature>
<feature type="signal peptide" evidence="2">
    <location>
        <begin position="1"/>
        <end position="23"/>
    </location>
</feature>
<name>A0A0R2K0F5_9LACO</name>
<evidence type="ECO:0000313" key="5">
    <source>
        <dbReference type="EMBL" id="SER07576.1"/>
    </source>
</evidence>
<dbReference type="Proteomes" id="UP000182818">
    <property type="component" value="Unassembled WGS sequence"/>
</dbReference>
<evidence type="ECO:0000259" key="3">
    <source>
        <dbReference type="Pfam" id="PF19804"/>
    </source>
</evidence>
<feature type="compositionally biased region" description="Low complexity" evidence="1">
    <location>
        <begin position="57"/>
        <end position="66"/>
    </location>
</feature>
<reference evidence="5 7" key="2">
    <citation type="submission" date="2016-10" db="EMBL/GenBank/DDBJ databases">
        <authorList>
            <person name="Varghese N."/>
            <person name="Submissions S."/>
        </authorList>
    </citation>
    <scope>NUCLEOTIDE SEQUENCE [LARGE SCALE GENOMIC DNA]</scope>
    <source>
        <strain evidence="5 7">CGMCC 1.3889</strain>
    </source>
</reference>
<feature type="region of interest" description="Disordered" evidence="1">
    <location>
        <begin position="24"/>
        <end position="74"/>
    </location>
</feature>
<evidence type="ECO:0000313" key="6">
    <source>
        <dbReference type="Proteomes" id="UP000051749"/>
    </source>
</evidence>
<dbReference type="EMBL" id="JQBY01000005">
    <property type="protein sequence ID" value="KRN83023.1"/>
    <property type="molecule type" value="Genomic_DNA"/>
</dbReference>
<feature type="compositionally biased region" description="Low complexity" evidence="1">
    <location>
        <begin position="24"/>
        <end position="38"/>
    </location>
</feature>
<reference evidence="4 6" key="1">
    <citation type="journal article" date="2015" name="Genome Announc.">
        <title>Expanding the biotechnology potential of lactobacilli through comparative genomics of 213 strains and associated genera.</title>
        <authorList>
            <person name="Sun Z."/>
            <person name="Harris H.M."/>
            <person name="McCann A."/>
            <person name="Guo C."/>
            <person name="Argimon S."/>
            <person name="Zhang W."/>
            <person name="Yang X."/>
            <person name="Jeffery I.B."/>
            <person name="Cooney J.C."/>
            <person name="Kagawa T.F."/>
            <person name="Liu W."/>
            <person name="Song Y."/>
            <person name="Salvetti E."/>
            <person name="Wrobel A."/>
            <person name="Rasinkangas P."/>
            <person name="Parkhill J."/>
            <person name="Rea M.C."/>
            <person name="O'Sullivan O."/>
            <person name="Ritari J."/>
            <person name="Douillard F.P."/>
            <person name="Paul Ross R."/>
            <person name="Yang R."/>
            <person name="Briner A.E."/>
            <person name="Felis G.E."/>
            <person name="de Vos W.M."/>
            <person name="Barrangou R."/>
            <person name="Klaenhammer T.R."/>
            <person name="Caufield P.W."/>
            <person name="Cui Y."/>
            <person name="Zhang H."/>
            <person name="O'Toole P.W."/>
        </authorList>
    </citation>
    <scope>NUCLEOTIDE SEQUENCE [LARGE SCALE GENOMIC DNA]</scope>
    <source>
        <strain evidence="4 6">DSM 22301</strain>
    </source>
</reference>
<evidence type="ECO:0000256" key="1">
    <source>
        <dbReference type="SAM" id="MobiDB-lite"/>
    </source>
</evidence>
<dbReference type="GeneID" id="76043112"/>
<dbReference type="InterPro" id="IPR046254">
    <property type="entry name" value="DUF6287"/>
</dbReference>
<feature type="domain" description="DUF6287" evidence="3">
    <location>
        <begin position="218"/>
        <end position="249"/>
    </location>
</feature>
<dbReference type="PROSITE" id="PS51257">
    <property type="entry name" value="PROKAR_LIPOPROTEIN"/>
    <property type="match status" value="1"/>
</dbReference>
<comment type="caution">
    <text evidence="4">The sequence shown here is derived from an EMBL/GenBank/DDBJ whole genome shotgun (WGS) entry which is preliminary data.</text>
</comment>
<keyword evidence="7" id="KW-1185">Reference proteome</keyword>
<dbReference type="Pfam" id="PF19804">
    <property type="entry name" value="DUF6287"/>
    <property type="match status" value="2"/>
</dbReference>
<proteinExistence type="predicted"/>
<keyword evidence="4" id="KW-0449">Lipoprotein</keyword>
<dbReference type="Proteomes" id="UP000051749">
    <property type="component" value="Unassembled WGS sequence"/>
</dbReference>
<accession>A0A0R2K0F5</accession>
<evidence type="ECO:0000256" key="2">
    <source>
        <dbReference type="SAM" id="SignalP"/>
    </source>
</evidence>
<protein>
    <submittedName>
        <fullName evidence="4">Lipoprotein</fullName>
    </submittedName>
</protein>